<keyword evidence="4" id="KW-1185">Reference proteome</keyword>
<dbReference type="Proteomes" id="UP000186817">
    <property type="component" value="Unassembled WGS sequence"/>
</dbReference>
<feature type="region of interest" description="Disordered" evidence="2">
    <location>
        <begin position="1"/>
        <end position="26"/>
    </location>
</feature>
<gene>
    <name evidence="3" type="ORF">AK812_SmicGene32469</name>
</gene>
<dbReference type="EMBL" id="LSRX01000917">
    <property type="protein sequence ID" value="OLP86428.1"/>
    <property type="molecule type" value="Genomic_DNA"/>
</dbReference>
<feature type="region of interest" description="Disordered" evidence="2">
    <location>
        <begin position="549"/>
        <end position="569"/>
    </location>
</feature>
<dbReference type="OrthoDB" id="6019648at2759"/>
<reference evidence="3 4" key="1">
    <citation type="submission" date="2016-02" db="EMBL/GenBank/DDBJ databases">
        <title>Genome analysis of coral dinoflagellate symbionts highlights evolutionary adaptations to a symbiotic lifestyle.</title>
        <authorList>
            <person name="Aranda M."/>
            <person name="Li Y."/>
            <person name="Liew Y.J."/>
            <person name="Baumgarten S."/>
            <person name="Simakov O."/>
            <person name="Wilson M."/>
            <person name="Piel J."/>
            <person name="Ashoor H."/>
            <person name="Bougouffa S."/>
            <person name="Bajic V.B."/>
            <person name="Ryu T."/>
            <person name="Ravasi T."/>
            <person name="Bayer T."/>
            <person name="Micklem G."/>
            <person name="Kim H."/>
            <person name="Bhak J."/>
            <person name="Lajeunesse T.C."/>
            <person name="Voolstra C.R."/>
        </authorList>
    </citation>
    <scope>NUCLEOTIDE SEQUENCE [LARGE SCALE GENOMIC DNA]</scope>
    <source>
        <strain evidence="3 4">CCMP2467</strain>
    </source>
</reference>
<dbReference type="SUPFAM" id="SSF56672">
    <property type="entry name" value="DNA/RNA polymerases"/>
    <property type="match status" value="1"/>
</dbReference>
<proteinExistence type="predicted"/>
<comment type="caution">
    <text evidence="3">The sequence shown here is derived from an EMBL/GenBank/DDBJ whole genome shotgun (WGS) entry which is preliminary data.</text>
</comment>
<protein>
    <submittedName>
        <fullName evidence="3">Uncharacterized protein</fullName>
    </submittedName>
</protein>
<evidence type="ECO:0000256" key="1">
    <source>
        <dbReference type="SAM" id="Coils"/>
    </source>
</evidence>
<evidence type="ECO:0000313" key="4">
    <source>
        <dbReference type="Proteomes" id="UP000186817"/>
    </source>
</evidence>
<dbReference type="PANTHER" id="PTHR33050:SF7">
    <property type="entry name" value="RIBONUCLEASE H"/>
    <property type="match status" value="1"/>
</dbReference>
<dbReference type="InterPro" id="IPR052055">
    <property type="entry name" value="Hepadnavirus_pol/RT"/>
</dbReference>
<sequence>MADGSSSADVLEATAEGSDTEATRREDQSACRWALADVASSADMAGHSLVVTAAGERAAARWWNRDRPFSSSETEKEPTAPLQKLVLGRFSRSFRSWRRKRFGVSVAFRLQQLRPVFGADLETVSLEDPSWAAEAVAAGNQIREEATAVASLERQQQRIEMLFEVSAQLGHRLSLAELQIQHLQEAIQVGWTSLRFMREAPVTESTDLQSSADLRVQLSDLSEVITRSQNRVALLREENRLLRVRLGALEDRVARLEDQDREAHLRLQRRFQPSDCAIGYLANIHKFILVSEELALDLGSLKQFNIADILLSLHRGDVHISNALKALRWAAKAFRLRLPIFMVVFCWEGETGFRLFIGGLLVAANASLRFSGAFSSTSPCTGGGGACGRFGCGFIFFVYVLVRTVDPAVSLLDEGSSFSASSNVGHCKKISYRCVFGPQPCSLSTSLAGVALRFRVVWWHMATEEASTLDADLISLAKECRVPQEYHEILQGFDVPLFGCLVSEASQLDTALSQLLENSEEPESAAGKLRLLSSLRLLFESCKKQSSAAPAYNRPESSEEARSSAAGWTEQFPPKLSGEKVISLQKAFHSRYPGEVLDPENFPSSRLLAYAAKIVQKGELKWVPWKIRMCQSQQDSMALRRPTKTPKLEDLLYDEVPQREIPSGQVGANYLSGIMGLLSTSLAMLNGAHLSVLRKFERKFIRLATQKMESGLRNPSGEEIMMADRQLWGQMSDLVNLHNWSLDDALTEYTEVRGDMASLLQPRMAPPRRPDPPAPHLRTGRGGKGKNKGEGKGKLSSGGQGIQSSTGGAKWVTKFEDKGKTRRPDSVTLCSADAAEQFDWAGRSQASYFNAGARAGDRWVITAYTSATWQSLSGVDSKRLADLHFPMPAEEDSPRTQALGPAPALPSPPEILDLQQVQGNLFVELFSGSSRPLSAAFLQAGTSVMSLDILRSAMHDLTKDSVFELLLRLAFSGAISLLHASPPCRDYSRCKLRKGPGPKPLRTPAHMDGVPGLSSADKVRLELSSQLMSRAVELAHATFKAGGHYTFENPANSMIWDEPAVRLLLQKSSADVIIVSACAYGWDIYKRWAFASTFRDMQQLAADCRHPEGSHAQVAGILDSSGGFISQQTAEFPELLAAKYVSSALPLFQKSEHPVDVSLDQLLQLLPTKGQFDPPFAHQDGAGIFSVPDWSFPPPGSMDKLGQVRQALMSKLFAMKAPLRLREHVASKAEQPLFSDQEVSEFRAVFQEFLEASSGQRVDWSVKPHQPYALQALRQLSEVLEDPDSSLFPTLLEGAPSGYFQDIPPSRVFIPLGSDSAPPTDQLVVHNSNWKGARDNPEVLESLIQEELANDYIEEVSLEEESTHHAASLSDTIYQAFQTSRQLINPFFCASGTEVSLALLFRTWHSLLWLSHVLSMYVDDLILAMQTGALDISACLILAFAAAFGVRLSWPKLQLGSSVVWTGWSLNYRAGTVQVTAAKKEKLARVLRPLLGEGRVELRDLQKALGLLQWLTQLHVELRPWLSVLYDDATRPPATSYSIDPAYWTQLYGCLSDALVFINVPPGTAIPLGSKLISARHVDIACKADLQKVPLTSKRIWLRIADPLARFRRLSKLSRKLLSFWYDWSQSYHFHECLHLPPRRLDFVMAADAFASGEELGIGGFIEFPGSSPIWFSERYSLSDFKYLDLPLHRDAQMDISCWETLAQVGLMLLFAHFCPGGRMRLTLPSFSDNTGTEAVCAKLLTTKTPLCFFAQLVAMVSTRLGIRLDVQHISGERNEEADLLSRWDEQAPLGERWDLDMRYRFSVQDFFDQRHDVRLFPSDANILWSDLRLTPPPIACADRAVGVQSRMQGIEDAADRLVQAPAQEKLRRIAQLCIALSLYIGDITSSMQIGVVLTLLERTIATIANTVGTLPLDCIIEVLQGLEGQYIRYCQLYCAFEGALHYSPLSPNALAFNSFVTCDFATASLGIGVAALIAKQMRIALNGIDVGGLANFSRLVWISPVIGSFTGDAWLKQIVSSLTLTSKGTQESEHELCQSMLYIGDSDCQDMSLDSKSPRAKGGQEHWHNCAYVASSYCGVVTGGEEGDWQLTAAEVDWSFSFDLGVNARQLANAYLADCYSGTAHGAVHRHLVFPIALSHVQGVPALSTLDHNDAEEPIARHIEPVSTEIVQRNPPRVRLIVESGTEVSVSSEY</sequence>
<name>A0A1Q9CU27_SYMMI</name>
<feature type="coiled-coil region" evidence="1">
    <location>
        <begin position="218"/>
        <end position="259"/>
    </location>
</feature>
<organism evidence="3 4">
    <name type="scientific">Symbiodinium microadriaticum</name>
    <name type="common">Dinoflagellate</name>
    <name type="synonym">Zooxanthella microadriatica</name>
    <dbReference type="NCBI Taxonomy" id="2951"/>
    <lineage>
        <taxon>Eukaryota</taxon>
        <taxon>Sar</taxon>
        <taxon>Alveolata</taxon>
        <taxon>Dinophyceae</taxon>
        <taxon>Suessiales</taxon>
        <taxon>Symbiodiniaceae</taxon>
        <taxon>Symbiodinium</taxon>
    </lineage>
</organism>
<evidence type="ECO:0000256" key="2">
    <source>
        <dbReference type="SAM" id="MobiDB-lite"/>
    </source>
</evidence>
<evidence type="ECO:0000313" key="3">
    <source>
        <dbReference type="EMBL" id="OLP86428.1"/>
    </source>
</evidence>
<feature type="region of interest" description="Disordered" evidence="2">
    <location>
        <begin position="759"/>
        <end position="809"/>
    </location>
</feature>
<dbReference type="PANTHER" id="PTHR33050">
    <property type="entry name" value="REVERSE TRANSCRIPTASE DOMAIN-CONTAINING PROTEIN"/>
    <property type="match status" value="1"/>
</dbReference>
<keyword evidence="1" id="KW-0175">Coiled coil</keyword>
<feature type="compositionally biased region" description="Pro residues" evidence="2">
    <location>
        <begin position="764"/>
        <end position="775"/>
    </location>
</feature>
<accession>A0A1Q9CU27</accession>
<dbReference type="InterPro" id="IPR043502">
    <property type="entry name" value="DNA/RNA_pol_sf"/>
</dbReference>